<protein>
    <submittedName>
        <fullName evidence="6">NUDIX hydrolase</fullName>
    </submittedName>
</protein>
<feature type="domain" description="Nudix hydrolase" evidence="5">
    <location>
        <begin position="34"/>
        <end position="159"/>
    </location>
</feature>
<dbReference type="SUPFAM" id="SSF55811">
    <property type="entry name" value="Nudix"/>
    <property type="match status" value="1"/>
</dbReference>
<dbReference type="STRING" id="698738.OLEAN_C28530"/>
<dbReference type="PROSITE" id="PS00893">
    <property type="entry name" value="NUDIX_BOX"/>
    <property type="match status" value="1"/>
</dbReference>
<dbReference type="PANTHER" id="PTHR43222:SF2">
    <property type="entry name" value="NUDIX HYDROLASE 23, CHLOROPLASTIC"/>
    <property type="match status" value="1"/>
</dbReference>
<dbReference type="PATRIC" id="fig|698738.3.peg.2961"/>
<dbReference type="Gene3D" id="2.20.70.10">
    <property type="match status" value="1"/>
</dbReference>
<dbReference type="InterPro" id="IPR029401">
    <property type="entry name" value="Nudix_N"/>
</dbReference>
<dbReference type="AlphaFoldDB" id="R4YUT9"/>
<proteinExistence type="inferred from homology"/>
<dbReference type="InterPro" id="IPR000086">
    <property type="entry name" value="NUDIX_hydrolase_dom"/>
</dbReference>
<dbReference type="InterPro" id="IPR015797">
    <property type="entry name" value="NUDIX_hydrolase-like_dom_sf"/>
</dbReference>
<dbReference type="InterPro" id="IPR020084">
    <property type="entry name" value="NUDIX_hydrolase_CS"/>
</dbReference>
<sequence length="190" mass="21704">MNFCSECAQPISQLVPEGDNRQRYVCLSCDIVHYKNPSIVAGTLPTYQEQILLCKRAIEPRKGYWTLPAGFMENGETTEEGALRETLEEANARIKNPRLYTMITVPHISQVHIFFHGELADLDFSCGPESLEVQLFDEVDIPWQELAFPTTSKTLKHFFSDRQTILNENLSTQLPTHVFDISEKDRLKLG</sequence>
<dbReference type="GO" id="GO:0016787">
    <property type="term" value="F:hydrolase activity"/>
    <property type="evidence" value="ECO:0007669"/>
    <property type="project" value="UniProtKB-KW"/>
</dbReference>
<evidence type="ECO:0000256" key="3">
    <source>
        <dbReference type="ARBA" id="ARBA00022842"/>
    </source>
</evidence>
<dbReference type="HOGENOM" id="CLU_037162_16_1_6"/>
<dbReference type="Pfam" id="PF00293">
    <property type="entry name" value="NUDIX"/>
    <property type="match status" value="1"/>
</dbReference>
<reference evidence="6 7" key="1">
    <citation type="journal article" date="2013" name="Nat. Commun.">
        <title>Genome sequence and functional genomic analysis of the oil-degrading bacterium Oleispira antarctica.</title>
        <authorList>
            <person name="Kube M."/>
            <person name="Chernikova T.N."/>
            <person name="Al-Ramahi Y."/>
            <person name="Beloqui A."/>
            <person name="Lopez-Cortez N."/>
            <person name="Guazzaroni M.E."/>
            <person name="Heipieper H.J."/>
            <person name="Klages S."/>
            <person name="Kotsyurbenko O.R."/>
            <person name="Langer I."/>
            <person name="Nechitaylo T.Y."/>
            <person name="Lunsdorf H."/>
            <person name="Fernandez M."/>
            <person name="Juarez S."/>
            <person name="Ciordia S."/>
            <person name="Singer A."/>
            <person name="Kagan O."/>
            <person name="Egorova O."/>
            <person name="Petit P.A."/>
            <person name="Stogios P."/>
            <person name="Kim Y."/>
            <person name="Tchigvintsev A."/>
            <person name="Flick R."/>
            <person name="Denaro R."/>
            <person name="Genovese M."/>
            <person name="Albar J.P."/>
            <person name="Reva O.N."/>
            <person name="Martinez-Gomariz M."/>
            <person name="Tran H."/>
            <person name="Ferrer M."/>
            <person name="Savchenko A."/>
            <person name="Yakunin A.F."/>
            <person name="Yakimov M.M."/>
            <person name="Golyshina O.V."/>
            <person name="Reinhardt R."/>
            <person name="Golyshin P.N."/>
        </authorList>
    </citation>
    <scope>NUCLEOTIDE SEQUENCE [LARGE SCALE GENOMIC DNA]</scope>
</reference>
<dbReference type="EMBL" id="FO203512">
    <property type="protein sequence ID" value="CCK77029.1"/>
    <property type="molecule type" value="Genomic_DNA"/>
</dbReference>
<dbReference type="KEGG" id="oai:OLEAN_C28530"/>
<dbReference type="PANTHER" id="PTHR43222">
    <property type="entry name" value="NUDIX HYDROLASE 23"/>
    <property type="match status" value="1"/>
</dbReference>
<keyword evidence="7" id="KW-1185">Reference proteome</keyword>
<evidence type="ECO:0000256" key="2">
    <source>
        <dbReference type="ARBA" id="ARBA00022801"/>
    </source>
</evidence>
<evidence type="ECO:0000256" key="4">
    <source>
        <dbReference type="RuleBase" id="RU003476"/>
    </source>
</evidence>
<dbReference type="CDD" id="cd04511">
    <property type="entry name" value="NUDIX_Hydrolase"/>
    <property type="match status" value="1"/>
</dbReference>
<organism evidence="6 7">
    <name type="scientific">Oleispira antarctica RB-8</name>
    <dbReference type="NCBI Taxonomy" id="698738"/>
    <lineage>
        <taxon>Bacteria</taxon>
        <taxon>Pseudomonadati</taxon>
        <taxon>Pseudomonadota</taxon>
        <taxon>Gammaproteobacteria</taxon>
        <taxon>Oceanospirillales</taxon>
        <taxon>Oceanospirillaceae</taxon>
        <taxon>Oleispira</taxon>
    </lineage>
</organism>
<keyword evidence="2 4" id="KW-0378">Hydrolase</keyword>
<dbReference type="Pfam" id="PF14803">
    <property type="entry name" value="Zn_ribbon_Nudix"/>
    <property type="match status" value="1"/>
</dbReference>
<comment type="similarity">
    <text evidence="4">Belongs to the Nudix hydrolase family.</text>
</comment>
<evidence type="ECO:0000256" key="1">
    <source>
        <dbReference type="ARBA" id="ARBA00001946"/>
    </source>
</evidence>
<dbReference type="Gene3D" id="3.90.79.10">
    <property type="entry name" value="Nucleoside Triphosphate Pyrophosphohydrolase"/>
    <property type="match status" value="1"/>
</dbReference>
<evidence type="ECO:0000313" key="7">
    <source>
        <dbReference type="Proteomes" id="UP000032749"/>
    </source>
</evidence>
<dbReference type="PRINTS" id="PR00502">
    <property type="entry name" value="NUDIXFAMILY"/>
</dbReference>
<name>R4YUT9_OLEAN</name>
<accession>R4YUT9</accession>
<evidence type="ECO:0000259" key="5">
    <source>
        <dbReference type="PROSITE" id="PS51462"/>
    </source>
</evidence>
<dbReference type="InterPro" id="IPR020476">
    <property type="entry name" value="Nudix_hydrolase"/>
</dbReference>
<dbReference type="OrthoDB" id="5417595at2"/>
<dbReference type="PROSITE" id="PS51462">
    <property type="entry name" value="NUDIX"/>
    <property type="match status" value="1"/>
</dbReference>
<comment type="cofactor">
    <cofactor evidence="1">
        <name>Mg(2+)</name>
        <dbReference type="ChEBI" id="CHEBI:18420"/>
    </cofactor>
</comment>
<dbReference type="Proteomes" id="UP000032749">
    <property type="component" value="Chromosome"/>
</dbReference>
<keyword evidence="3" id="KW-0460">Magnesium</keyword>
<evidence type="ECO:0000313" key="6">
    <source>
        <dbReference type="EMBL" id="CCK77029.1"/>
    </source>
</evidence>
<gene>
    <name evidence="6" type="ORF">OLEAN_C28530</name>
</gene>